<dbReference type="AlphaFoldDB" id="A0A7Z0QR69"/>
<dbReference type="InterPro" id="IPR029787">
    <property type="entry name" value="Nucleotide_cyclase"/>
</dbReference>
<comment type="catalytic activity">
    <reaction evidence="3">
        <text>2 GTP = 3',3'-c-di-GMP + 2 diphosphate</text>
        <dbReference type="Rhea" id="RHEA:24898"/>
        <dbReference type="ChEBI" id="CHEBI:33019"/>
        <dbReference type="ChEBI" id="CHEBI:37565"/>
        <dbReference type="ChEBI" id="CHEBI:58805"/>
        <dbReference type="EC" id="2.7.7.65"/>
    </reaction>
</comment>
<proteinExistence type="predicted"/>
<dbReference type="PANTHER" id="PTHR45138:SF9">
    <property type="entry name" value="DIGUANYLATE CYCLASE DGCM-RELATED"/>
    <property type="match status" value="1"/>
</dbReference>
<dbReference type="Pfam" id="PF05227">
    <property type="entry name" value="CHASE3"/>
    <property type="match status" value="1"/>
</dbReference>
<dbReference type="EC" id="2.7.7.65" evidence="2"/>
<dbReference type="GO" id="GO:1902201">
    <property type="term" value="P:negative regulation of bacterial-type flagellum-dependent cell motility"/>
    <property type="evidence" value="ECO:0007669"/>
    <property type="project" value="TreeGrafter"/>
</dbReference>
<evidence type="ECO:0000259" key="6">
    <source>
        <dbReference type="PROSITE" id="PS50887"/>
    </source>
</evidence>
<dbReference type="GO" id="GO:0052621">
    <property type="term" value="F:diguanylate cyclase activity"/>
    <property type="evidence" value="ECO:0007669"/>
    <property type="project" value="UniProtKB-EC"/>
</dbReference>
<dbReference type="RefSeq" id="WP_180544871.1">
    <property type="nucleotide sequence ID" value="NZ_JACCJZ010000014.1"/>
</dbReference>
<dbReference type="SMART" id="SM00267">
    <property type="entry name" value="GGDEF"/>
    <property type="match status" value="1"/>
</dbReference>
<evidence type="ECO:0000256" key="5">
    <source>
        <dbReference type="SAM" id="Phobius"/>
    </source>
</evidence>
<dbReference type="InterPro" id="IPR050469">
    <property type="entry name" value="Diguanylate_Cyclase"/>
</dbReference>
<reference evidence="7 8" key="1">
    <citation type="submission" date="2020-07" db="EMBL/GenBank/DDBJ databases">
        <title>isolation of Luteimonas sp. SJ-16.</title>
        <authorList>
            <person name="Huang X.-X."/>
            <person name="Xu L."/>
            <person name="Sun J.-Q."/>
        </authorList>
    </citation>
    <scope>NUCLEOTIDE SEQUENCE [LARGE SCALE GENOMIC DNA]</scope>
    <source>
        <strain evidence="7 8">SJ-16</strain>
    </source>
</reference>
<name>A0A7Z0QR69_9GAMM</name>
<dbReference type="InterPro" id="IPR003018">
    <property type="entry name" value="GAF"/>
</dbReference>
<evidence type="ECO:0000256" key="4">
    <source>
        <dbReference type="SAM" id="Coils"/>
    </source>
</evidence>
<dbReference type="NCBIfam" id="TIGR00254">
    <property type="entry name" value="GGDEF"/>
    <property type="match status" value="1"/>
</dbReference>
<dbReference type="InterPro" id="IPR029016">
    <property type="entry name" value="GAF-like_dom_sf"/>
</dbReference>
<feature type="transmembrane region" description="Helical" evidence="5">
    <location>
        <begin position="15"/>
        <end position="37"/>
    </location>
</feature>
<keyword evidence="5" id="KW-0472">Membrane</keyword>
<evidence type="ECO:0000313" key="7">
    <source>
        <dbReference type="EMBL" id="NYZ62639.1"/>
    </source>
</evidence>
<keyword evidence="4" id="KW-0175">Coiled coil</keyword>
<dbReference type="InterPro" id="IPR043128">
    <property type="entry name" value="Rev_trsase/Diguanyl_cyclase"/>
</dbReference>
<dbReference type="Pfam" id="PF01590">
    <property type="entry name" value="GAF"/>
    <property type="match status" value="1"/>
</dbReference>
<dbReference type="CDD" id="cd01949">
    <property type="entry name" value="GGDEF"/>
    <property type="match status" value="1"/>
</dbReference>
<dbReference type="FunFam" id="3.30.70.270:FF:000001">
    <property type="entry name" value="Diguanylate cyclase domain protein"/>
    <property type="match status" value="1"/>
</dbReference>
<sequence>MPGSRSRLSHYRIPLFAVAVVALVGVGVASVLGVAGLRKSNAWTEHTYQVIHAIEVTDRAVRATEANARAYRLTGHPEFRSQFLAALPGVDAAAARLVALVEDDPAQAAPAHALRDAANAHAADLRRLYDLQEVEGAEAARQATDAAATLRQWRAIETAATQLRRGETRMLQDRKAHAQRQGLRLTAIVVSGTVLSALLMGLLMWNVVRENSRVRALERKTRQASQEMANTMRRIDRLSRQRHALSRYSGMLQSCETRDEILRLTGETIHALVPGVGGECYLFRASQDFYEIAATFGDAPAASADSVLPNQCWALRRGQPHLVPGGQGPRCDHLDVASARGDMDSLCMPLAAQGTALGLLHVALPADGDHEIEIELLGQVAEQLGLAVANLQLRETLRTQSLRDPLTGLFNRRYLEVSLSRELHRCERRQLPLSVLMLDVDHFKRFNDTHGHAAGDALLAQVGRLIQSTVRAEDFACRYGGEEFTVVMPELDAAGACTRAEQIRRAIGMATVQHAGQTLGPVTVSIGIATFPGDGTTPELLMQVADTMLYRAKAAGRDRVLHASHQG</sequence>
<dbReference type="EMBL" id="JACCJZ010000014">
    <property type="protein sequence ID" value="NYZ62639.1"/>
    <property type="molecule type" value="Genomic_DNA"/>
</dbReference>
<feature type="transmembrane region" description="Helical" evidence="5">
    <location>
        <begin position="183"/>
        <end position="205"/>
    </location>
</feature>
<dbReference type="GO" id="GO:0043709">
    <property type="term" value="P:cell adhesion involved in single-species biofilm formation"/>
    <property type="evidence" value="ECO:0007669"/>
    <property type="project" value="TreeGrafter"/>
</dbReference>
<dbReference type="InterPro" id="IPR000160">
    <property type="entry name" value="GGDEF_dom"/>
</dbReference>
<accession>A0A7Z0QR69</accession>
<protein>
    <recommendedName>
        <fullName evidence="2">diguanylate cyclase</fullName>
        <ecNumber evidence="2">2.7.7.65</ecNumber>
    </recommendedName>
</protein>
<evidence type="ECO:0000256" key="2">
    <source>
        <dbReference type="ARBA" id="ARBA00012528"/>
    </source>
</evidence>
<feature type="domain" description="GGDEF" evidence="6">
    <location>
        <begin position="431"/>
        <end position="565"/>
    </location>
</feature>
<keyword evidence="8" id="KW-1185">Reference proteome</keyword>
<dbReference type="Gene3D" id="3.30.70.270">
    <property type="match status" value="1"/>
</dbReference>
<dbReference type="GO" id="GO:0005886">
    <property type="term" value="C:plasma membrane"/>
    <property type="evidence" value="ECO:0007669"/>
    <property type="project" value="TreeGrafter"/>
</dbReference>
<feature type="coiled-coil region" evidence="4">
    <location>
        <begin position="207"/>
        <end position="241"/>
    </location>
</feature>
<dbReference type="SUPFAM" id="SSF55073">
    <property type="entry name" value="Nucleotide cyclase"/>
    <property type="match status" value="1"/>
</dbReference>
<evidence type="ECO:0000256" key="3">
    <source>
        <dbReference type="ARBA" id="ARBA00034247"/>
    </source>
</evidence>
<dbReference type="PROSITE" id="PS50887">
    <property type="entry name" value="GGDEF"/>
    <property type="match status" value="1"/>
</dbReference>
<evidence type="ECO:0000313" key="8">
    <source>
        <dbReference type="Proteomes" id="UP000589896"/>
    </source>
</evidence>
<dbReference type="InterPro" id="IPR007891">
    <property type="entry name" value="CHASE3"/>
</dbReference>
<organism evidence="7 8">
    <name type="scientific">Luteimonas deserti</name>
    <dbReference type="NCBI Taxonomy" id="2752306"/>
    <lineage>
        <taxon>Bacteria</taxon>
        <taxon>Pseudomonadati</taxon>
        <taxon>Pseudomonadota</taxon>
        <taxon>Gammaproteobacteria</taxon>
        <taxon>Lysobacterales</taxon>
        <taxon>Lysobacteraceae</taxon>
        <taxon>Luteimonas</taxon>
    </lineage>
</organism>
<dbReference type="PANTHER" id="PTHR45138">
    <property type="entry name" value="REGULATORY COMPONENTS OF SENSORY TRANSDUCTION SYSTEM"/>
    <property type="match status" value="1"/>
</dbReference>
<dbReference type="Pfam" id="PF00990">
    <property type="entry name" value="GGDEF"/>
    <property type="match status" value="1"/>
</dbReference>
<dbReference type="SUPFAM" id="SSF55781">
    <property type="entry name" value="GAF domain-like"/>
    <property type="match status" value="1"/>
</dbReference>
<comment type="caution">
    <text evidence="7">The sequence shown here is derived from an EMBL/GenBank/DDBJ whole genome shotgun (WGS) entry which is preliminary data.</text>
</comment>
<evidence type="ECO:0000256" key="1">
    <source>
        <dbReference type="ARBA" id="ARBA00001946"/>
    </source>
</evidence>
<gene>
    <name evidence="7" type="ORF">H0E82_07645</name>
</gene>
<comment type="cofactor">
    <cofactor evidence="1">
        <name>Mg(2+)</name>
        <dbReference type="ChEBI" id="CHEBI:18420"/>
    </cofactor>
</comment>
<dbReference type="Gene3D" id="3.30.450.40">
    <property type="match status" value="1"/>
</dbReference>
<dbReference type="SMART" id="SM00065">
    <property type="entry name" value="GAF"/>
    <property type="match status" value="1"/>
</dbReference>
<keyword evidence="5" id="KW-1133">Transmembrane helix</keyword>
<keyword evidence="5" id="KW-0812">Transmembrane</keyword>
<dbReference type="Proteomes" id="UP000589896">
    <property type="component" value="Unassembled WGS sequence"/>
</dbReference>